<evidence type="ECO:0000313" key="2">
    <source>
        <dbReference type="Proteomes" id="UP000317835"/>
    </source>
</evidence>
<evidence type="ECO:0008006" key="3">
    <source>
        <dbReference type="Google" id="ProtNLM"/>
    </source>
</evidence>
<proteinExistence type="predicted"/>
<dbReference type="EMBL" id="CP036426">
    <property type="protein sequence ID" value="QDV36575.1"/>
    <property type="molecule type" value="Genomic_DNA"/>
</dbReference>
<organism evidence="1 2">
    <name type="scientific">Tautonia plasticadhaerens</name>
    <dbReference type="NCBI Taxonomy" id="2527974"/>
    <lineage>
        <taxon>Bacteria</taxon>
        <taxon>Pseudomonadati</taxon>
        <taxon>Planctomycetota</taxon>
        <taxon>Planctomycetia</taxon>
        <taxon>Isosphaerales</taxon>
        <taxon>Isosphaeraceae</taxon>
        <taxon>Tautonia</taxon>
    </lineage>
</organism>
<protein>
    <recommendedName>
        <fullName evidence="3">Response regulatory domain-containing protein</fullName>
    </recommendedName>
</protein>
<reference evidence="1 2" key="1">
    <citation type="submission" date="2019-02" db="EMBL/GenBank/DDBJ databases">
        <title>Deep-cultivation of Planctomycetes and their phenomic and genomic characterization uncovers novel biology.</title>
        <authorList>
            <person name="Wiegand S."/>
            <person name="Jogler M."/>
            <person name="Boedeker C."/>
            <person name="Pinto D."/>
            <person name="Vollmers J."/>
            <person name="Rivas-Marin E."/>
            <person name="Kohn T."/>
            <person name="Peeters S.H."/>
            <person name="Heuer A."/>
            <person name="Rast P."/>
            <person name="Oberbeckmann S."/>
            <person name="Bunk B."/>
            <person name="Jeske O."/>
            <person name="Meyerdierks A."/>
            <person name="Storesund J.E."/>
            <person name="Kallscheuer N."/>
            <person name="Luecker S."/>
            <person name="Lage O.M."/>
            <person name="Pohl T."/>
            <person name="Merkel B.J."/>
            <person name="Hornburger P."/>
            <person name="Mueller R.-W."/>
            <person name="Bruemmer F."/>
            <person name="Labrenz M."/>
            <person name="Spormann A.M."/>
            <person name="Op den Camp H."/>
            <person name="Overmann J."/>
            <person name="Amann R."/>
            <person name="Jetten M.S.M."/>
            <person name="Mascher T."/>
            <person name="Medema M.H."/>
            <person name="Devos D.P."/>
            <person name="Kaster A.-K."/>
            <person name="Ovreas L."/>
            <person name="Rohde M."/>
            <person name="Galperin M.Y."/>
            <person name="Jogler C."/>
        </authorList>
    </citation>
    <scope>NUCLEOTIDE SEQUENCE [LARGE SCALE GENOMIC DNA]</scope>
    <source>
        <strain evidence="1 2">ElP</strain>
    </source>
</reference>
<gene>
    <name evidence="1" type="ORF">ElP_45030</name>
</gene>
<dbReference type="AlphaFoldDB" id="A0A518H6W3"/>
<dbReference type="Proteomes" id="UP000317835">
    <property type="component" value="Chromosome"/>
</dbReference>
<evidence type="ECO:0000313" key="1">
    <source>
        <dbReference type="EMBL" id="QDV36575.1"/>
    </source>
</evidence>
<dbReference type="KEGG" id="tpla:ElP_45030"/>
<dbReference type="RefSeq" id="WP_197446278.1">
    <property type="nucleotide sequence ID" value="NZ_CP036426.1"/>
</dbReference>
<keyword evidence="2" id="KW-1185">Reference proteome</keyword>
<name>A0A518H6W3_9BACT</name>
<sequence>MDRQLVVIHERRGSWAAQLRGRLHHRPVRWRETRGTEGLLDALGGSPCPILVLDVGPRAAEGLDRLVRASARAPSALILALDPEDRPEVRHLARPAGASMLWSGFAPPPDVAALVDRWIDVARLRASRAGRAALPGYEPDPSDDPLALLGP</sequence>
<accession>A0A518H6W3</accession>